<protein>
    <recommendedName>
        <fullName evidence="1">F-box domain-containing protein</fullName>
    </recommendedName>
</protein>
<feature type="domain" description="F-box" evidence="1">
    <location>
        <begin position="34"/>
        <end position="83"/>
    </location>
</feature>
<evidence type="ECO:0000313" key="2">
    <source>
        <dbReference type="EMBL" id="KIK16724.1"/>
    </source>
</evidence>
<dbReference type="AlphaFoldDB" id="A0A0C9YS33"/>
<dbReference type="Pfam" id="PF12937">
    <property type="entry name" value="F-box-like"/>
    <property type="match status" value="1"/>
</dbReference>
<reference evidence="3" key="2">
    <citation type="submission" date="2015-01" db="EMBL/GenBank/DDBJ databases">
        <title>Evolutionary Origins and Diversification of the Mycorrhizal Mutualists.</title>
        <authorList>
            <consortium name="DOE Joint Genome Institute"/>
            <consortium name="Mycorrhizal Genomics Consortium"/>
            <person name="Kohler A."/>
            <person name="Kuo A."/>
            <person name="Nagy L.G."/>
            <person name="Floudas D."/>
            <person name="Copeland A."/>
            <person name="Barry K.W."/>
            <person name="Cichocki N."/>
            <person name="Veneault-Fourrey C."/>
            <person name="LaButti K."/>
            <person name="Lindquist E.A."/>
            <person name="Lipzen A."/>
            <person name="Lundell T."/>
            <person name="Morin E."/>
            <person name="Murat C."/>
            <person name="Riley R."/>
            <person name="Ohm R."/>
            <person name="Sun H."/>
            <person name="Tunlid A."/>
            <person name="Henrissat B."/>
            <person name="Grigoriev I.V."/>
            <person name="Hibbett D.S."/>
            <person name="Martin F."/>
        </authorList>
    </citation>
    <scope>NUCLEOTIDE SEQUENCE [LARGE SCALE GENOMIC DNA]</scope>
    <source>
        <strain evidence="3">441</strain>
    </source>
</reference>
<accession>A0A0C9YS33</accession>
<gene>
    <name evidence="2" type="ORF">PISMIDRAFT_254243</name>
</gene>
<dbReference type="STRING" id="765257.A0A0C9YS33"/>
<dbReference type="CDD" id="cd09917">
    <property type="entry name" value="F-box_SF"/>
    <property type="match status" value="1"/>
</dbReference>
<dbReference type="EMBL" id="KN833849">
    <property type="protein sequence ID" value="KIK16724.1"/>
    <property type="molecule type" value="Genomic_DNA"/>
</dbReference>
<dbReference type="SMART" id="SM00256">
    <property type="entry name" value="FBOX"/>
    <property type="match status" value="1"/>
</dbReference>
<dbReference type="HOGENOM" id="CLU_007279_2_0_1"/>
<dbReference type="Proteomes" id="UP000054018">
    <property type="component" value="Unassembled WGS sequence"/>
</dbReference>
<dbReference type="SUPFAM" id="SSF81383">
    <property type="entry name" value="F-box domain"/>
    <property type="match status" value="1"/>
</dbReference>
<name>A0A0C9YS33_9AGAM</name>
<evidence type="ECO:0000313" key="3">
    <source>
        <dbReference type="Proteomes" id="UP000054018"/>
    </source>
</evidence>
<keyword evidence="3" id="KW-1185">Reference proteome</keyword>
<dbReference type="OrthoDB" id="2745718at2759"/>
<dbReference type="InterPro" id="IPR036047">
    <property type="entry name" value="F-box-like_dom_sf"/>
</dbReference>
<sequence length="620" mass="70142">MLASLPAQLVNANHSLSTLTCRKDTAIIQAIEPSSCFIGLPPELWTTIFLQMDARTIVRCCAVCHRFKGIIQASMELQYWIELAADGMVDGLPSSLTVRERLTRLREPRQSWATLQWSSRISVPMSGPFNSLVLVGGVLFKTGYFMPYPFSERHLTVTWLPSALDPQACTHVRENAWVSTLESAVDPSQDLIIYFTGGHTNLVQMSVASGPLEMHVRTISTNEDHPEARLPTLCMSVLHNDTFSSIQIADDIVCIWSRFAGDNLLHITLWNWKTGKFITNHSTICALFEFWDFTVISSRAFIITTRQKAGTIEIFTFDGDPTESEQPVDDPLLLTASSSAHQSTASKFVIQPKSNVTHVASLQLPATHPHVWVDDLSVHVGPFVARPPTGRPFVAANEENIYFFSVRYVNANPHSVETSTLQSRMFLKHNTLERYIRKYKSGSGAGEERSTAPLAVPWEEWGRENTRFMVHHWTEERGFRYIHGHRVHGHRVVLPAPATRNEGSMVHVLDFNVCHAVWQSQCNPPDKDDTVDTPKAQPIMLQPPRELHATSKHPRLITEPSVENHPSFFPEPVETTLPYCEVWYEPEEDYFSIMIDEERIVCVRRPLPNGELNDVHVFTM</sequence>
<dbReference type="Gene3D" id="1.20.1280.50">
    <property type="match status" value="1"/>
</dbReference>
<evidence type="ECO:0000259" key="1">
    <source>
        <dbReference type="PROSITE" id="PS50181"/>
    </source>
</evidence>
<reference evidence="2 3" key="1">
    <citation type="submission" date="2014-04" db="EMBL/GenBank/DDBJ databases">
        <authorList>
            <consortium name="DOE Joint Genome Institute"/>
            <person name="Kuo A."/>
            <person name="Kohler A."/>
            <person name="Costa M.D."/>
            <person name="Nagy L.G."/>
            <person name="Floudas D."/>
            <person name="Copeland A."/>
            <person name="Barry K.W."/>
            <person name="Cichocki N."/>
            <person name="Veneault-Fourrey C."/>
            <person name="LaButti K."/>
            <person name="Lindquist E.A."/>
            <person name="Lipzen A."/>
            <person name="Lundell T."/>
            <person name="Morin E."/>
            <person name="Murat C."/>
            <person name="Sun H."/>
            <person name="Tunlid A."/>
            <person name="Henrissat B."/>
            <person name="Grigoriev I.V."/>
            <person name="Hibbett D.S."/>
            <person name="Martin F."/>
            <person name="Nordberg H.P."/>
            <person name="Cantor M.N."/>
            <person name="Hua S.X."/>
        </authorList>
    </citation>
    <scope>NUCLEOTIDE SEQUENCE [LARGE SCALE GENOMIC DNA]</scope>
    <source>
        <strain evidence="2 3">441</strain>
    </source>
</reference>
<dbReference type="PROSITE" id="PS50181">
    <property type="entry name" value="FBOX"/>
    <property type="match status" value="1"/>
</dbReference>
<dbReference type="InterPro" id="IPR001810">
    <property type="entry name" value="F-box_dom"/>
</dbReference>
<proteinExistence type="predicted"/>
<organism evidence="2 3">
    <name type="scientific">Pisolithus microcarpus 441</name>
    <dbReference type="NCBI Taxonomy" id="765257"/>
    <lineage>
        <taxon>Eukaryota</taxon>
        <taxon>Fungi</taxon>
        <taxon>Dikarya</taxon>
        <taxon>Basidiomycota</taxon>
        <taxon>Agaricomycotina</taxon>
        <taxon>Agaricomycetes</taxon>
        <taxon>Agaricomycetidae</taxon>
        <taxon>Boletales</taxon>
        <taxon>Sclerodermatineae</taxon>
        <taxon>Pisolithaceae</taxon>
        <taxon>Pisolithus</taxon>
    </lineage>
</organism>